<comment type="catalytic activity">
    <reaction evidence="15">
        <text>L-tyrosyl-[protein] + ATP = O-phospho-L-tyrosyl-[protein] + ADP + H(+)</text>
        <dbReference type="Rhea" id="RHEA:10596"/>
        <dbReference type="Rhea" id="RHEA-COMP:10136"/>
        <dbReference type="Rhea" id="RHEA-COMP:20101"/>
        <dbReference type="ChEBI" id="CHEBI:15378"/>
        <dbReference type="ChEBI" id="CHEBI:30616"/>
        <dbReference type="ChEBI" id="CHEBI:46858"/>
        <dbReference type="ChEBI" id="CHEBI:61978"/>
        <dbReference type="ChEBI" id="CHEBI:456216"/>
        <dbReference type="EC" id="2.7.10.2"/>
    </reaction>
</comment>
<organism evidence="20 21">
    <name type="scientific">Autumnicola lenta</name>
    <dbReference type="NCBI Taxonomy" id="3075593"/>
    <lineage>
        <taxon>Bacteria</taxon>
        <taxon>Pseudomonadati</taxon>
        <taxon>Bacteroidota</taxon>
        <taxon>Flavobacteriia</taxon>
        <taxon>Flavobacteriales</taxon>
        <taxon>Flavobacteriaceae</taxon>
        <taxon>Autumnicola</taxon>
    </lineage>
</organism>
<keyword evidence="14" id="KW-0829">Tyrosine-protein kinase</keyword>
<dbReference type="Pfam" id="PF02706">
    <property type="entry name" value="Wzz"/>
    <property type="match status" value="1"/>
</dbReference>
<keyword evidence="12 16" id="KW-1133">Transmembrane helix</keyword>
<dbReference type="EMBL" id="JAVRHO010000018">
    <property type="protein sequence ID" value="MDT0647585.1"/>
    <property type="molecule type" value="Genomic_DNA"/>
</dbReference>
<evidence type="ECO:0000256" key="5">
    <source>
        <dbReference type="ARBA" id="ARBA00022475"/>
    </source>
</evidence>
<evidence type="ECO:0000256" key="10">
    <source>
        <dbReference type="ARBA" id="ARBA00022777"/>
    </source>
</evidence>
<keyword evidence="7 20" id="KW-0808">Transferase</keyword>
<evidence type="ECO:0000256" key="4">
    <source>
        <dbReference type="ARBA" id="ARBA00011903"/>
    </source>
</evidence>
<dbReference type="InterPro" id="IPR032807">
    <property type="entry name" value="GNVR"/>
</dbReference>
<evidence type="ECO:0000256" key="14">
    <source>
        <dbReference type="ARBA" id="ARBA00023137"/>
    </source>
</evidence>
<evidence type="ECO:0000256" key="3">
    <source>
        <dbReference type="ARBA" id="ARBA00008883"/>
    </source>
</evidence>
<feature type="domain" description="Polysaccharide chain length determinant N-terminal" evidence="17">
    <location>
        <begin position="16"/>
        <end position="111"/>
    </location>
</feature>
<feature type="domain" description="Tyrosine-protein kinase G-rich" evidence="19">
    <location>
        <begin position="449"/>
        <end position="520"/>
    </location>
</feature>
<evidence type="ECO:0000256" key="16">
    <source>
        <dbReference type="SAM" id="Phobius"/>
    </source>
</evidence>
<evidence type="ECO:0000256" key="7">
    <source>
        <dbReference type="ARBA" id="ARBA00022679"/>
    </source>
</evidence>
<dbReference type="InterPro" id="IPR005702">
    <property type="entry name" value="Wzc-like_C"/>
</dbReference>
<dbReference type="PANTHER" id="PTHR32309">
    <property type="entry name" value="TYROSINE-PROTEIN KINASE"/>
    <property type="match status" value="1"/>
</dbReference>
<keyword evidence="21" id="KW-1185">Reference proteome</keyword>
<keyword evidence="9" id="KW-0547">Nucleotide-binding</keyword>
<dbReference type="RefSeq" id="WP_311495685.1">
    <property type="nucleotide sequence ID" value="NZ_JAVRHO010000018.1"/>
</dbReference>
<evidence type="ECO:0000256" key="11">
    <source>
        <dbReference type="ARBA" id="ARBA00022840"/>
    </source>
</evidence>
<evidence type="ECO:0000256" key="8">
    <source>
        <dbReference type="ARBA" id="ARBA00022692"/>
    </source>
</evidence>
<keyword evidence="8 16" id="KW-0812">Transmembrane</keyword>
<dbReference type="PANTHER" id="PTHR32309:SF13">
    <property type="entry name" value="FERRIC ENTEROBACTIN TRANSPORT PROTEIN FEPE"/>
    <property type="match status" value="1"/>
</dbReference>
<dbReference type="GO" id="GO:0004715">
    <property type="term" value="F:non-membrane spanning protein tyrosine kinase activity"/>
    <property type="evidence" value="ECO:0007669"/>
    <property type="project" value="UniProtKB-EC"/>
</dbReference>
<comment type="similarity">
    <text evidence="2">Belongs to the CpsD/CapB family.</text>
</comment>
<evidence type="ECO:0000259" key="18">
    <source>
        <dbReference type="Pfam" id="PF13614"/>
    </source>
</evidence>
<dbReference type="Pfam" id="PF13807">
    <property type="entry name" value="GNVR"/>
    <property type="match status" value="1"/>
</dbReference>
<gene>
    <name evidence="20" type="ORF">RM545_12870</name>
</gene>
<comment type="caution">
    <text evidence="20">The sequence shown here is derived from an EMBL/GenBank/DDBJ whole genome shotgun (WGS) entry which is preliminary data.</text>
</comment>
<dbReference type="InterPro" id="IPR025669">
    <property type="entry name" value="AAA_dom"/>
</dbReference>
<accession>A0ABU3CMK6</accession>
<evidence type="ECO:0000256" key="15">
    <source>
        <dbReference type="ARBA" id="ARBA00051245"/>
    </source>
</evidence>
<feature type="transmembrane region" description="Helical" evidence="16">
    <location>
        <begin position="498"/>
        <end position="518"/>
    </location>
</feature>
<evidence type="ECO:0000256" key="1">
    <source>
        <dbReference type="ARBA" id="ARBA00004429"/>
    </source>
</evidence>
<evidence type="ECO:0000259" key="17">
    <source>
        <dbReference type="Pfam" id="PF02706"/>
    </source>
</evidence>
<name>A0ABU3CMK6_9FLAO</name>
<keyword evidence="6" id="KW-0997">Cell inner membrane</keyword>
<feature type="domain" description="AAA" evidence="18">
    <location>
        <begin position="589"/>
        <end position="718"/>
    </location>
</feature>
<evidence type="ECO:0000256" key="6">
    <source>
        <dbReference type="ARBA" id="ARBA00022519"/>
    </source>
</evidence>
<keyword evidence="10" id="KW-0418">Kinase</keyword>
<dbReference type="Pfam" id="PF13614">
    <property type="entry name" value="AAA_31"/>
    <property type="match status" value="1"/>
</dbReference>
<dbReference type="Proteomes" id="UP001245285">
    <property type="component" value="Unassembled WGS sequence"/>
</dbReference>
<protein>
    <recommendedName>
        <fullName evidence="4">non-specific protein-tyrosine kinase</fullName>
        <ecNumber evidence="4">2.7.10.2</ecNumber>
    </recommendedName>
</protein>
<dbReference type="NCBIfam" id="TIGR01007">
    <property type="entry name" value="eps_fam"/>
    <property type="match status" value="1"/>
</dbReference>
<feature type="transmembrane region" description="Helical" evidence="16">
    <location>
        <begin position="29"/>
        <end position="46"/>
    </location>
</feature>
<evidence type="ECO:0000313" key="20">
    <source>
        <dbReference type="EMBL" id="MDT0647585.1"/>
    </source>
</evidence>
<proteinExistence type="inferred from homology"/>
<evidence type="ECO:0000259" key="19">
    <source>
        <dbReference type="Pfam" id="PF13807"/>
    </source>
</evidence>
<dbReference type="Gene3D" id="3.40.50.300">
    <property type="entry name" value="P-loop containing nucleotide triphosphate hydrolases"/>
    <property type="match status" value="1"/>
</dbReference>
<evidence type="ECO:0000313" key="21">
    <source>
        <dbReference type="Proteomes" id="UP001245285"/>
    </source>
</evidence>
<evidence type="ECO:0000256" key="2">
    <source>
        <dbReference type="ARBA" id="ARBA00007316"/>
    </source>
</evidence>
<dbReference type="SUPFAM" id="SSF52540">
    <property type="entry name" value="P-loop containing nucleoside triphosphate hydrolases"/>
    <property type="match status" value="1"/>
</dbReference>
<comment type="subcellular location">
    <subcellularLocation>
        <location evidence="1">Cell inner membrane</location>
        <topology evidence="1">Multi-pass membrane protein</topology>
    </subcellularLocation>
</comment>
<evidence type="ECO:0000256" key="12">
    <source>
        <dbReference type="ARBA" id="ARBA00022989"/>
    </source>
</evidence>
<evidence type="ECO:0000256" key="9">
    <source>
        <dbReference type="ARBA" id="ARBA00022741"/>
    </source>
</evidence>
<keyword evidence="13 16" id="KW-0472">Membrane</keyword>
<keyword evidence="5" id="KW-1003">Cell membrane</keyword>
<comment type="similarity">
    <text evidence="3">Belongs to the etk/wzc family.</text>
</comment>
<dbReference type="EC" id="2.7.10.2" evidence="4"/>
<dbReference type="CDD" id="cd05387">
    <property type="entry name" value="BY-kinase"/>
    <property type="match status" value="1"/>
</dbReference>
<evidence type="ECO:0000256" key="13">
    <source>
        <dbReference type="ARBA" id="ARBA00023136"/>
    </source>
</evidence>
<reference evidence="20 21" key="1">
    <citation type="submission" date="2023-09" db="EMBL/GenBank/DDBJ databases">
        <authorList>
            <person name="Rey-Velasco X."/>
        </authorList>
    </citation>
    <scope>NUCLEOTIDE SEQUENCE [LARGE SCALE GENOMIC DNA]</scope>
    <source>
        <strain evidence="20 21">F260</strain>
    </source>
</reference>
<dbReference type="InterPro" id="IPR027417">
    <property type="entry name" value="P-loop_NTPase"/>
</dbReference>
<keyword evidence="11" id="KW-0067">ATP-binding</keyword>
<sequence>MEELNDYNEKSEESNFDLKAELFKYLTHWKWLLLGLLLGGAVAYLYNRYTIPKYWTESALMILKSDDNNASSVLPSGSAGASIIKLSDNSLENQIVTLKSKSLITEVVDELKYNVSYFIEGNVITVEAYKNSPVVINFITPDSVVHEASKSFFIYPESNNTFLLREDGAESSSTYELGQVIELDELRFTIDLREQSFENNFDQSNPVNIRITPLRQVAKSYVSKLIVEQKGRAKDILSLQVTQESSRKSEDFLNALMINFNQNGIEDKREVAENTTAFIQERLEIITQELDSVEGGMASFKRENQIMDVGSGAARFQSRFSSVEDELFALETQIELIESVGQRLQAQRDYSLLPSDIGIAEAGISTQINNYNTLVLERNAYLDNATTENPVIETITQQLDALKENLLENIQSSVNSLIIKRDELMERGQIAQSQFNVFPGLEKGMRGIARQQQVKEQLYLFLLQRREEAAISFASTSSVSRVIDPAYTVNEPVDPKPWLILLGGFLVGLLIPILVIFVKNLLDTKVHHKGDLQPLLKQVPFIGEVPRIAAGQNDIIGLNDRSPLAESFRILRTNMAYLVQKKEDKKGEVIFVTSTIKGEGKTFISYNLSRTFASTNKKVLIIGADIRNPKLHRYTEKLVSDKGLSDYLYDYDLTEEEIILSSQEEGLKVDIVLSGSIPPNPAELFMNDRMKKLLDFAASQYDYVIVDTAPTMIVTDTLLISPLADTTVYVTRAEHTEKKLLDFPKDLKKQGKLKGLAVILNDVDYSKFSYGAKYGYSYGYGYGYGQDEESRFKRFFRNPFKRS</sequence>
<dbReference type="InterPro" id="IPR050445">
    <property type="entry name" value="Bact_polysacc_biosynth/exp"/>
</dbReference>
<dbReference type="InterPro" id="IPR003856">
    <property type="entry name" value="LPS_length_determ_N"/>
</dbReference>